<evidence type="ECO:0000313" key="3">
    <source>
        <dbReference type="Proteomes" id="UP000193804"/>
    </source>
</evidence>
<evidence type="ECO:0000313" key="2">
    <source>
        <dbReference type="EMBL" id="SMG09438.1"/>
    </source>
</evidence>
<proteinExistence type="predicted"/>
<keyword evidence="1" id="KW-0812">Transmembrane</keyword>
<dbReference type="Proteomes" id="UP000193804">
    <property type="component" value="Unassembled WGS sequence"/>
</dbReference>
<keyword evidence="3" id="KW-1185">Reference proteome</keyword>
<dbReference type="RefSeq" id="WP_085515233.1">
    <property type="nucleotide sequence ID" value="NZ_FXAW01000001.1"/>
</dbReference>
<dbReference type="EMBL" id="FXAW01000001">
    <property type="protein sequence ID" value="SMG09438.1"/>
    <property type="molecule type" value="Genomic_DNA"/>
</dbReference>
<gene>
    <name evidence="2" type="ORF">SAMN05661096_00212</name>
</gene>
<evidence type="ECO:0000256" key="1">
    <source>
        <dbReference type="SAM" id="Phobius"/>
    </source>
</evidence>
<feature type="transmembrane region" description="Helical" evidence="1">
    <location>
        <begin position="67"/>
        <end position="84"/>
    </location>
</feature>
<dbReference type="AlphaFoldDB" id="A0A1X7I6C8"/>
<name>A0A1X7I6C8_9BACT</name>
<reference evidence="3" key="1">
    <citation type="submission" date="2017-04" db="EMBL/GenBank/DDBJ databases">
        <authorList>
            <person name="Varghese N."/>
            <person name="Submissions S."/>
        </authorList>
    </citation>
    <scope>NUCLEOTIDE SEQUENCE [LARGE SCALE GENOMIC DNA]</scope>
    <source>
        <strain evidence="3">DSM 4125</strain>
    </source>
</reference>
<organism evidence="2 3">
    <name type="scientific">Marivirga sericea</name>
    <dbReference type="NCBI Taxonomy" id="1028"/>
    <lineage>
        <taxon>Bacteria</taxon>
        <taxon>Pseudomonadati</taxon>
        <taxon>Bacteroidota</taxon>
        <taxon>Cytophagia</taxon>
        <taxon>Cytophagales</taxon>
        <taxon>Marivirgaceae</taxon>
        <taxon>Marivirga</taxon>
    </lineage>
</organism>
<sequence length="97" mass="11273">MKRNQKKEKPASEYFVIGGLNLLISICLLFNGFNYLTSRFIENGEIVGGNNKHKALLALFSILENGWWKYLFVLFFGLIGFLMIKEGRQKLKDRNKK</sequence>
<accession>A0A1X7I6C8</accession>
<protein>
    <submittedName>
        <fullName evidence="2">Uncharacterized protein</fullName>
    </submittedName>
</protein>
<keyword evidence="1" id="KW-0472">Membrane</keyword>
<feature type="transmembrane region" description="Helical" evidence="1">
    <location>
        <begin position="12"/>
        <end position="33"/>
    </location>
</feature>
<keyword evidence="1" id="KW-1133">Transmembrane helix</keyword>
<dbReference type="STRING" id="1028.SAMN05661096_00212"/>